<name>A0A3N2PSK6_SODAK</name>
<keyword evidence="1" id="KW-0472">Membrane</keyword>
<feature type="transmembrane region" description="Helical" evidence="1">
    <location>
        <begin position="71"/>
        <end position="87"/>
    </location>
</feature>
<keyword evidence="3" id="KW-1185">Reference proteome</keyword>
<evidence type="ECO:0000256" key="1">
    <source>
        <dbReference type="SAM" id="Phobius"/>
    </source>
</evidence>
<accession>A0A3N2PSK6</accession>
<evidence type="ECO:0000313" key="2">
    <source>
        <dbReference type="EMBL" id="ROT37501.1"/>
    </source>
</evidence>
<proteinExistence type="predicted"/>
<reference evidence="2 3" key="1">
    <citation type="journal article" date="2018" name="Mol. Ecol.">
        <title>The obligate alkalophilic soda-lake fungus Sodiomyces alkalinus has shifted to a protein diet.</title>
        <authorList>
            <person name="Grum-Grzhimaylo A.A."/>
            <person name="Falkoski D.L."/>
            <person name="van den Heuvel J."/>
            <person name="Valero-Jimenez C.A."/>
            <person name="Min B."/>
            <person name="Choi I.G."/>
            <person name="Lipzen A."/>
            <person name="Daum C.G."/>
            <person name="Aanen D.K."/>
            <person name="Tsang A."/>
            <person name="Henrissat B."/>
            <person name="Bilanenko E.N."/>
            <person name="de Vries R.P."/>
            <person name="van Kan J.A.L."/>
            <person name="Grigoriev I.V."/>
            <person name="Debets A.J.M."/>
        </authorList>
    </citation>
    <scope>NUCLEOTIDE SEQUENCE [LARGE SCALE GENOMIC DNA]</scope>
    <source>
        <strain evidence="2 3">F11</strain>
    </source>
</reference>
<evidence type="ECO:0000313" key="3">
    <source>
        <dbReference type="Proteomes" id="UP000272025"/>
    </source>
</evidence>
<dbReference type="EMBL" id="ML119057">
    <property type="protein sequence ID" value="ROT37501.1"/>
    <property type="molecule type" value="Genomic_DNA"/>
</dbReference>
<sequence length="181" mass="20187">MERQKPKGKKKKKKIMYAHAEESFYEPYGGCPIHHILGKGVLEAPVCLALLFAASFLLFRSTLFTLPGTEGHVSILLFLFFFFLFPFSSSLSSFSALGFQASVFPFHVPGQWSRHSVMGNTPPFFLPFVLSWRIGSMFRVLAEFTASTSSEKARGTEKAASFLHHAKIIVDGTGRSAMPWT</sequence>
<keyword evidence="1" id="KW-0812">Transmembrane</keyword>
<gene>
    <name evidence="2" type="ORF">SODALDRAFT_198666</name>
</gene>
<protein>
    <submittedName>
        <fullName evidence="2">Uncharacterized protein</fullName>
    </submittedName>
</protein>
<dbReference type="Proteomes" id="UP000272025">
    <property type="component" value="Unassembled WGS sequence"/>
</dbReference>
<keyword evidence="1" id="KW-1133">Transmembrane helix</keyword>
<dbReference type="GeneID" id="39575664"/>
<feature type="transmembrane region" description="Helical" evidence="1">
    <location>
        <begin position="41"/>
        <end position="59"/>
    </location>
</feature>
<dbReference type="AlphaFoldDB" id="A0A3N2PSK6"/>
<dbReference type="RefSeq" id="XP_028465307.1">
    <property type="nucleotide sequence ID" value="XM_028607186.1"/>
</dbReference>
<organism evidence="2 3">
    <name type="scientific">Sodiomyces alkalinus (strain CBS 110278 / VKM F-3762 / F11)</name>
    <name type="common">Alkaliphilic filamentous fungus</name>
    <dbReference type="NCBI Taxonomy" id="1314773"/>
    <lineage>
        <taxon>Eukaryota</taxon>
        <taxon>Fungi</taxon>
        <taxon>Dikarya</taxon>
        <taxon>Ascomycota</taxon>
        <taxon>Pezizomycotina</taxon>
        <taxon>Sordariomycetes</taxon>
        <taxon>Hypocreomycetidae</taxon>
        <taxon>Glomerellales</taxon>
        <taxon>Plectosphaerellaceae</taxon>
        <taxon>Sodiomyces</taxon>
    </lineage>
</organism>